<dbReference type="EMBL" id="MKZQ01000015">
    <property type="protein sequence ID" value="PJN72048.1"/>
    <property type="molecule type" value="Genomic_DNA"/>
</dbReference>
<keyword evidence="21" id="KW-1185">Reference proteome</keyword>
<name>A0A084IU65_BACMY</name>
<evidence type="ECO:0000313" key="21">
    <source>
        <dbReference type="Proteomes" id="UP000596196"/>
    </source>
</evidence>
<evidence type="ECO:0000313" key="12">
    <source>
        <dbReference type="Proteomes" id="UP000006976"/>
    </source>
</evidence>
<keyword evidence="1" id="KW-0167">Capsid protein</keyword>
<dbReference type="Proteomes" id="UP000195696">
    <property type="component" value="Unassembled WGS sequence"/>
</dbReference>
<evidence type="ECO:0000313" key="9">
    <source>
        <dbReference type="EMBL" id="SCB66273.1"/>
    </source>
</evidence>
<dbReference type="Proteomes" id="UP000192932">
    <property type="component" value="Chromosome"/>
</dbReference>
<evidence type="ECO:0000313" key="10">
    <source>
        <dbReference type="EMBL" id="TKI79703.1"/>
    </source>
</evidence>
<evidence type="ECO:0000313" key="6">
    <source>
        <dbReference type="EMBL" id="PJN72048.1"/>
    </source>
</evidence>
<evidence type="ECO:0000313" key="19">
    <source>
        <dbReference type="Proteomes" id="UP000305524"/>
    </source>
</evidence>
<accession>A0A084IU65</accession>
<dbReference type="GeneID" id="66264709"/>
<evidence type="ECO:0000313" key="18">
    <source>
        <dbReference type="Proteomes" id="UP000256530"/>
    </source>
</evidence>
<accession>A0A653USJ1</accession>
<dbReference type="AlphaFoldDB" id="A0A084IU65"/>
<evidence type="ECO:0000313" key="20">
    <source>
        <dbReference type="Proteomes" id="UP000437562"/>
    </source>
</evidence>
<dbReference type="EMBL" id="ACMP01000006">
    <property type="protein sequence ID" value="EEL72850.1"/>
    <property type="molecule type" value="Genomic_DNA"/>
</dbReference>
<dbReference type="Proteomes" id="UP000006976">
    <property type="component" value="Unassembled WGS sequence"/>
</dbReference>
<dbReference type="EMBL" id="QTTY01000022">
    <property type="protein sequence ID" value="REF25466.1"/>
    <property type="molecule type" value="Genomic_DNA"/>
</dbReference>
<dbReference type="PATRIC" id="fig|1405.16.peg.6274"/>
<reference evidence="2" key="1">
    <citation type="journal article" date="2012" name="Genome Res.">
        <title>Genomic characterization of the Bacillus cereus sensu lato species: Backdrop to the evolution of Bacillus anthracis.</title>
        <authorList>
            <person name="Zwick M.E."/>
            <person name="Joseph S.J."/>
            <person name="Didelot X."/>
            <person name="Chen P.E."/>
            <person name="Bishop-Lilly K.A."/>
            <person name="Stewart A.C."/>
            <person name="Willner K."/>
            <person name="Nolan N."/>
            <person name="Lentz S."/>
            <person name="Thomason M.K."/>
            <person name="Sozhamannan S."/>
            <person name="Mateczun A.J."/>
            <person name="Du L."/>
            <person name="Read T.D."/>
        </authorList>
    </citation>
    <scope>NUCLEOTIDE SEQUENCE [LARGE SCALE GENOMIC DNA]</scope>
    <source>
        <strain evidence="2">AH603</strain>
    </source>
</reference>
<dbReference type="HOGENOM" id="CLU_3246779_0_0_9"/>
<proteinExistence type="predicted"/>
<dbReference type="Proteomes" id="UP000437562">
    <property type="component" value="Unassembled WGS sequence"/>
</dbReference>
<dbReference type="KEGG" id="bmyo:BG05_268"/>
<dbReference type="Proteomes" id="UP000596196">
    <property type="component" value="Chromosome"/>
</dbReference>
<sequence>MNMKKAIIVIASTAIALYTIKNRKKKQNENALYYPYTLLKKK</sequence>
<evidence type="ECO:0000313" key="7">
    <source>
        <dbReference type="EMBL" id="QQA16262.1"/>
    </source>
</evidence>
<reference evidence="4 13" key="3">
    <citation type="submission" date="2016-01" db="EMBL/GenBank/DDBJ databases">
        <authorList>
            <person name="McClelland M."/>
            <person name="Jain A."/>
            <person name="Saraogi P."/>
            <person name="Mendelson R."/>
            <person name="Westerman R."/>
            <person name="SanMiguel P."/>
            <person name="Csonka L."/>
        </authorList>
    </citation>
    <scope>NUCLEOTIDE SEQUENCE [LARGE SCALE GENOMIC DNA]</scope>
    <source>
        <strain evidence="4 13">PE8-15</strain>
    </source>
</reference>
<dbReference type="EMBL" id="FMAK01000005">
    <property type="protein sequence ID" value="SCB66273.1"/>
    <property type="molecule type" value="Genomic_DNA"/>
</dbReference>
<evidence type="ECO:0000313" key="11">
    <source>
        <dbReference type="EMBL" id="VXB96358.1"/>
    </source>
</evidence>
<reference evidence="6 17" key="5">
    <citation type="submission" date="2016-10" db="EMBL/GenBank/DDBJ databases">
        <title>Genome Sequence of Bacillus weihenstephanensis GM6LP.</title>
        <authorList>
            <person name="Poehlein A."/>
            <person name="Wemheuer F."/>
            <person name="Hollensteiner J."/>
            <person name="Wemheuer B."/>
        </authorList>
    </citation>
    <scope>NUCLEOTIDE SEQUENCE [LARGE SCALE GENOMIC DNA]</scope>
    <source>
        <strain evidence="6 17">GM6LP</strain>
    </source>
</reference>
<dbReference type="EMBL" id="MUAI01000024">
    <property type="protein sequence ID" value="OOR04466.1"/>
    <property type="molecule type" value="Genomic_DNA"/>
</dbReference>
<gene>
    <name evidence="4" type="ORF">AWW70_16925</name>
    <name evidence="1" type="ORF">B7492_01215</name>
    <name evidence="11" type="ORF">BACI71_160062</name>
    <name evidence="6" type="ORF">BACWE_10730</name>
    <name evidence="2" type="ORF">bcere0026_1920</name>
    <name evidence="5" type="ORF">BW900_21810</name>
    <name evidence="9" type="ORF">BWGO95_00202</name>
    <name evidence="8" type="ORF">DET55_12250</name>
    <name evidence="10" type="ORF">FC701_30825</name>
    <name evidence="7" type="ORF">I6G81_28775</name>
    <name evidence="3" type="ORF">III_05068</name>
</gene>
<dbReference type="Proteomes" id="UP000190696">
    <property type="component" value="Unassembled WGS sequence"/>
</dbReference>
<reference evidence="8 18" key="8">
    <citation type="submission" date="2018-08" db="EMBL/GenBank/DDBJ databases">
        <title>Freshwater and sediment microbial communities from various areas in North America, analyzing microbe dynamics in response to fracking.</title>
        <authorList>
            <person name="Lamendella R."/>
        </authorList>
    </citation>
    <scope>NUCLEOTIDE SEQUENCE [LARGE SCALE GENOMIC DNA]</scope>
    <source>
        <strain evidence="8 18">DB-1</strain>
    </source>
</reference>
<dbReference type="EMBL" id="AHEV01000038">
    <property type="protein sequence ID" value="EJR32708.1"/>
    <property type="molecule type" value="Genomic_DNA"/>
</dbReference>
<dbReference type="Proteomes" id="UP000236165">
    <property type="component" value="Unassembled WGS sequence"/>
</dbReference>
<organism evidence="2">
    <name type="scientific">Bacillus mycoides</name>
    <dbReference type="NCBI Taxonomy" id="1405"/>
    <lineage>
        <taxon>Bacteria</taxon>
        <taxon>Bacillati</taxon>
        <taxon>Bacillota</taxon>
        <taxon>Bacilli</taxon>
        <taxon>Bacillales</taxon>
        <taxon>Bacillaceae</taxon>
        <taxon>Bacillus</taxon>
        <taxon>Bacillus cereus group</taxon>
    </lineage>
</organism>
<reference evidence="5 14" key="6">
    <citation type="submission" date="2017-01" db="EMBL/GenBank/DDBJ databases">
        <title>Bacillus cereus isolates.</title>
        <authorList>
            <person name="Beno S.M."/>
        </authorList>
    </citation>
    <scope>NUCLEOTIDE SEQUENCE [LARGE SCALE GENOMIC DNA]</scope>
    <source>
        <strain evidence="5 14">FSL W7-1108</strain>
    </source>
</reference>
<evidence type="ECO:0000313" key="15">
    <source>
        <dbReference type="Proteomes" id="UP000192932"/>
    </source>
</evidence>
<keyword evidence="1" id="KW-0946">Virion</keyword>
<accession>C2XNE9</accession>
<reference evidence="10 19" key="9">
    <citation type="journal article" date="2019" name="Environ. Microbiol.">
        <title>An active ?-lactamase is a part of an orchestrated cell wall stress resistance network of Bacillus subtilis and related rhizosphere species.</title>
        <authorList>
            <person name="Bucher T."/>
            <person name="Keren-Paz A."/>
            <person name="Hausser J."/>
            <person name="Olender T."/>
            <person name="Cytryn E."/>
            <person name="Kolodkin-Gal I."/>
        </authorList>
    </citation>
    <scope>NUCLEOTIDE SEQUENCE [LARGE SCALE GENOMIC DNA]</scope>
    <source>
        <strain evidence="10 19">I186</strain>
    </source>
</reference>
<reference evidence="1 15" key="7">
    <citation type="submission" date="2017-04" db="EMBL/GenBank/DDBJ databases">
        <title>The Characteristic of a Fine Plant Growth-Promoting Rhizobacteria Bacillus mycoides Gnyt1 and its Whole Genome Sequencing Analysis.</title>
        <authorList>
            <person name="Li J.H."/>
            <person name="Yao T."/>
        </authorList>
    </citation>
    <scope>NUCLEOTIDE SEQUENCE [LARGE SCALE GENOMIC DNA]</scope>
    <source>
        <strain evidence="1 15">Gnyt1</strain>
    </source>
</reference>
<evidence type="ECO:0000313" key="16">
    <source>
        <dbReference type="Proteomes" id="UP000195696"/>
    </source>
</evidence>
<evidence type="ECO:0000313" key="13">
    <source>
        <dbReference type="Proteomes" id="UP000065797"/>
    </source>
</evidence>
<evidence type="ECO:0000313" key="5">
    <source>
        <dbReference type="EMBL" id="OOR04466.1"/>
    </source>
</evidence>
<evidence type="ECO:0000313" key="3">
    <source>
        <dbReference type="EMBL" id="EJR32708.1"/>
    </source>
</evidence>
<evidence type="ECO:0000313" key="17">
    <source>
        <dbReference type="Proteomes" id="UP000236165"/>
    </source>
</evidence>
<evidence type="ECO:0000313" key="14">
    <source>
        <dbReference type="Proteomes" id="UP000190696"/>
    </source>
</evidence>
<dbReference type="EMBL" id="CP020743">
    <property type="protein sequence ID" value="ARJ19987.1"/>
    <property type="molecule type" value="Genomic_DNA"/>
</dbReference>
<reference evidence="9 16" key="4">
    <citation type="submission" date="2016-08" db="EMBL/GenBank/DDBJ databases">
        <authorList>
            <person name="Seilhamer J.J."/>
        </authorList>
    </citation>
    <scope>NUCLEOTIDE SEQUENCE [LARGE SCALE GENOMIC DNA]</scope>
    <source>
        <strain evidence="9 16">SDA_GO95</strain>
    </source>
</reference>
<dbReference type="EMBL" id="LRPH01000057">
    <property type="protein sequence ID" value="KWU60959.1"/>
    <property type="molecule type" value="Genomic_DNA"/>
</dbReference>
<evidence type="ECO:0000313" key="4">
    <source>
        <dbReference type="EMBL" id="KWU60959.1"/>
    </source>
</evidence>
<dbReference type="Proteomes" id="UP000001753">
    <property type="component" value="Chromosome"/>
</dbReference>
<dbReference type="Proteomes" id="UP000065797">
    <property type="component" value="Unassembled WGS sequence"/>
</dbReference>
<reference evidence="11 20" key="10">
    <citation type="submission" date="2019-10" db="EMBL/GenBank/DDBJ databases">
        <authorList>
            <person name="Karimi E."/>
        </authorList>
    </citation>
    <scope>NUCLEOTIDE SEQUENCE [LARGE SCALE GENOMIC DNA]</scope>
    <source>
        <strain evidence="11">Bacillus sp. 71</strain>
    </source>
</reference>
<dbReference type="EMBL" id="CABWMC010000008">
    <property type="protein sequence ID" value="VXB96358.1"/>
    <property type="molecule type" value="Genomic_DNA"/>
</dbReference>
<protein>
    <submittedName>
        <fullName evidence="1">Spore coat protein B</fullName>
    </submittedName>
</protein>
<dbReference type="EMBL" id="SZOD01001048">
    <property type="protein sequence ID" value="TKI79703.1"/>
    <property type="molecule type" value="Genomic_DNA"/>
</dbReference>
<evidence type="ECO:0000313" key="8">
    <source>
        <dbReference type="EMBL" id="REF25466.1"/>
    </source>
</evidence>
<evidence type="ECO:0000313" key="1">
    <source>
        <dbReference type="EMBL" id="ARJ19987.1"/>
    </source>
</evidence>
<accession>J8HYM0</accession>
<reference evidence="3 12" key="2">
    <citation type="submission" date="2012-04" db="EMBL/GenBank/DDBJ databases">
        <title>The Genome Sequence of Bacillus cereus VD078.</title>
        <authorList>
            <consortium name="The Broad Institute Genome Sequencing Platform"/>
            <consortium name="The Broad Institute Genome Sequencing Center for Infectious Disease"/>
            <person name="Feldgarden M."/>
            <person name="Van der Auwera G.A."/>
            <person name="Mahillon J."/>
            <person name="Duprez V."/>
            <person name="Timmery S."/>
            <person name="Mattelet C."/>
            <person name="Dierick K."/>
            <person name="Sun M."/>
            <person name="Yu Z."/>
            <person name="Zhu L."/>
            <person name="Hu X."/>
            <person name="Shank E.B."/>
            <person name="Swiecicka I."/>
            <person name="Hansen B.M."/>
            <person name="Andrup L."/>
            <person name="Young S.K."/>
            <person name="Zeng Q."/>
            <person name="Gargeya S."/>
            <person name="Fitzgerald M."/>
            <person name="Haas B."/>
            <person name="Abouelleil A."/>
            <person name="Alvarado L."/>
            <person name="Arachchi H.M."/>
            <person name="Berlin A."/>
            <person name="Chapman S.B."/>
            <person name="Goldberg J."/>
            <person name="Griggs A."/>
            <person name="Gujja S."/>
            <person name="Hansen M."/>
            <person name="Howarth C."/>
            <person name="Imamovic A."/>
            <person name="Larimer J."/>
            <person name="McCowen C."/>
            <person name="Montmayeur A."/>
            <person name="Murphy C."/>
            <person name="Neiman D."/>
            <person name="Pearson M."/>
            <person name="Priest M."/>
            <person name="Roberts A."/>
            <person name="Saif S."/>
            <person name="Shea T."/>
            <person name="Sisk P."/>
            <person name="Sykes S."/>
            <person name="Wortman J."/>
            <person name="Nusbaum C."/>
            <person name="Birren B."/>
        </authorList>
    </citation>
    <scope>NUCLEOTIDE SEQUENCE [LARGE SCALE GENOMIC DNA]</scope>
    <source>
        <strain evidence="3 12">VD078</strain>
    </source>
</reference>
<accession>A0A0B5S9K1</accession>
<dbReference type="RefSeq" id="WP_002029408.1">
    <property type="nucleotide sequence ID" value="NZ_CAKJWQ010000020.1"/>
</dbReference>
<dbReference type="Proteomes" id="UP000256530">
    <property type="component" value="Unassembled WGS sequence"/>
</dbReference>
<reference evidence="7 21" key="11">
    <citation type="submission" date="2020-12" db="EMBL/GenBank/DDBJ databases">
        <title>FDA dAtabase for Regulatory Grade micrObial Sequences (FDA-ARGOS): Supporting development and validation of Infectious Disease Dx tests.</title>
        <authorList>
            <person name="Nelson B."/>
            <person name="Plummer A."/>
            <person name="Tallon L."/>
            <person name="Sadzewicz L."/>
            <person name="Zhao X."/>
            <person name="Boylan J."/>
            <person name="Ott S."/>
            <person name="Bowen H."/>
            <person name="Vavikolanu K."/>
            <person name="Mehta A."/>
            <person name="Aluvathingal J."/>
            <person name="Nadendla S."/>
            <person name="Myers T."/>
            <person name="Yan Y."/>
            <person name="Sichtig H."/>
        </authorList>
    </citation>
    <scope>NUCLEOTIDE SEQUENCE [LARGE SCALE GENOMIC DNA]</scope>
    <source>
        <strain evidence="7 21">FDAARGOS_924</strain>
    </source>
</reference>
<evidence type="ECO:0000313" key="2">
    <source>
        <dbReference type="EMBL" id="EEL72850.1"/>
    </source>
</evidence>
<dbReference type="Proteomes" id="UP000305524">
    <property type="component" value="Unassembled WGS sequence"/>
</dbReference>
<dbReference type="EMBL" id="CP065877">
    <property type="protein sequence ID" value="QQA16262.1"/>
    <property type="molecule type" value="Genomic_DNA"/>
</dbReference>